<dbReference type="EMBL" id="WVUD01000043">
    <property type="protein sequence ID" value="MYL84822.1"/>
    <property type="molecule type" value="Genomic_DNA"/>
</dbReference>
<accession>A0A7C9IY92</accession>
<dbReference type="AlphaFoldDB" id="A0A7C9IY92"/>
<organism evidence="1 2">
    <name type="scientific">Solidesulfovibrio aerotolerans</name>
    <dbReference type="NCBI Taxonomy" id="295255"/>
    <lineage>
        <taxon>Bacteria</taxon>
        <taxon>Pseudomonadati</taxon>
        <taxon>Thermodesulfobacteriota</taxon>
        <taxon>Desulfovibrionia</taxon>
        <taxon>Desulfovibrionales</taxon>
        <taxon>Desulfovibrionaceae</taxon>
        <taxon>Solidesulfovibrio</taxon>
    </lineage>
</organism>
<name>A0A7C9IY92_9BACT</name>
<evidence type="ECO:0000313" key="2">
    <source>
        <dbReference type="Proteomes" id="UP000482487"/>
    </source>
</evidence>
<proteinExistence type="predicted"/>
<reference evidence="1 2" key="1">
    <citation type="submission" date="2020-01" db="EMBL/GenBank/DDBJ databases">
        <title>Genome sequence of Desulfovibrio aerotolerans DSM 16695(T).</title>
        <authorList>
            <person name="Karnachuk O."/>
            <person name="Avakyan M."/>
            <person name="Mardanov A."/>
            <person name="Kadnikov V."/>
            <person name="Ravin N."/>
        </authorList>
    </citation>
    <scope>NUCLEOTIDE SEQUENCE [LARGE SCALE GENOMIC DNA]</scope>
    <source>
        <strain evidence="1 2">DSM 16695</strain>
    </source>
</reference>
<dbReference type="Proteomes" id="UP000482487">
    <property type="component" value="Unassembled WGS sequence"/>
</dbReference>
<sequence>MDETEYLTEMLQLLVVRKMANYAASSSDGVFHHYGQKIFKRKPLKGKEYFLLFEHIVPGVAEIIVVMNMFKKIPTGTGGNFPKSIKFHCCWRKSTAGRYKWAGSPRKLLKDVKDRVDGIDIGMEVEKNIFEIM</sequence>
<gene>
    <name evidence="1" type="ORF">GTA51_17040</name>
</gene>
<evidence type="ECO:0000313" key="1">
    <source>
        <dbReference type="EMBL" id="MYL84822.1"/>
    </source>
</evidence>
<protein>
    <submittedName>
        <fullName evidence="1">Uncharacterized protein</fullName>
    </submittedName>
</protein>
<comment type="caution">
    <text evidence="1">The sequence shown here is derived from an EMBL/GenBank/DDBJ whole genome shotgun (WGS) entry which is preliminary data.</text>
</comment>
<dbReference type="RefSeq" id="WP_160963199.1">
    <property type="nucleotide sequence ID" value="NZ_WVUD01000043.1"/>
</dbReference>
<keyword evidence="2" id="KW-1185">Reference proteome</keyword>
<dbReference type="OrthoDB" id="9913205at2"/>